<protein>
    <submittedName>
        <fullName evidence="2">Uncharacterized protein</fullName>
    </submittedName>
</protein>
<reference evidence="2 3" key="2">
    <citation type="journal article" date="2009" name="PLoS ONE">
        <title>An integrated genetic and cytogenetic map of the cucumber genome.</title>
        <authorList>
            <person name="Ren Y."/>
            <person name="Zhang Z."/>
            <person name="Liu J."/>
            <person name="Staub J.E."/>
            <person name="Han Y."/>
            <person name="Cheng Z."/>
            <person name="Li X."/>
            <person name="Lu J."/>
            <person name="Miao H."/>
            <person name="Kang H."/>
            <person name="Xie B."/>
            <person name="Gu X."/>
            <person name="Wang X."/>
            <person name="Du Y."/>
            <person name="Jin W."/>
            <person name="Huang S."/>
        </authorList>
    </citation>
    <scope>NUCLEOTIDE SEQUENCE [LARGE SCALE GENOMIC DNA]</scope>
    <source>
        <strain evidence="3">cv. 9930</strain>
    </source>
</reference>
<organism evidence="2 3">
    <name type="scientific">Cucumis sativus</name>
    <name type="common">Cucumber</name>
    <dbReference type="NCBI Taxonomy" id="3659"/>
    <lineage>
        <taxon>Eukaryota</taxon>
        <taxon>Viridiplantae</taxon>
        <taxon>Streptophyta</taxon>
        <taxon>Embryophyta</taxon>
        <taxon>Tracheophyta</taxon>
        <taxon>Spermatophyta</taxon>
        <taxon>Magnoliopsida</taxon>
        <taxon>eudicotyledons</taxon>
        <taxon>Gunneridae</taxon>
        <taxon>Pentapetalae</taxon>
        <taxon>rosids</taxon>
        <taxon>fabids</taxon>
        <taxon>Cucurbitales</taxon>
        <taxon>Cucurbitaceae</taxon>
        <taxon>Benincaseae</taxon>
        <taxon>Cucumis</taxon>
    </lineage>
</organism>
<evidence type="ECO:0000256" key="1">
    <source>
        <dbReference type="SAM" id="SignalP"/>
    </source>
</evidence>
<feature type="signal peptide" evidence="1">
    <location>
        <begin position="1"/>
        <end position="26"/>
    </location>
</feature>
<keyword evidence="1" id="KW-0732">Signal</keyword>
<dbReference type="EMBL" id="CM002925">
    <property type="protein sequence ID" value="KGN54497.1"/>
    <property type="molecule type" value="Genomic_DNA"/>
</dbReference>
<dbReference type="Proteomes" id="UP000029981">
    <property type="component" value="Chromosome 4"/>
</dbReference>
<gene>
    <name evidence="2" type="ORF">Csa_4G339000</name>
</gene>
<evidence type="ECO:0000313" key="2">
    <source>
        <dbReference type="EMBL" id="KGN54497.1"/>
    </source>
</evidence>
<dbReference type="AlphaFoldDB" id="A0A0A0L1R8"/>
<feature type="chain" id="PRO_5001972722" evidence="1">
    <location>
        <begin position="27"/>
        <end position="78"/>
    </location>
</feature>
<reference evidence="2 3" key="4">
    <citation type="journal article" date="2011" name="BMC Genomics">
        <title>RNA-Seq improves annotation of protein-coding genes in the cucumber genome.</title>
        <authorList>
            <person name="Li Z."/>
            <person name="Zhang Z."/>
            <person name="Yan P."/>
            <person name="Huang S."/>
            <person name="Fei Z."/>
            <person name="Lin K."/>
        </authorList>
    </citation>
    <scope>NUCLEOTIDE SEQUENCE [LARGE SCALE GENOMIC DNA]</scope>
    <source>
        <strain evidence="3">cv. 9930</strain>
    </source>
</reference>
<evidence type="ECO:0000313" key="3">
    <source>
        <dbReference type="Proteomes" id="UP000029981"/>
    </source>
</evidence>
<keyword evidence="3" id="KW-1185">Reference proteome</keyword>
<sequence>MVTQKLFIVSMLVAVTFSCFASSMEGDDLWNCVIPCSNNNGDILCNTACIEQDEGAGFCVPKLPGISDMKVCCCNNGR</sequence>
<dbReference type="PROSITE" id="PS51257">
    <property type="entry name" value="PROKAR_LIPOPROTEIN"/>
    <property type="match status" value="1"/>
</dbReference>
<dbReference type="Gramene" id="KGN54497">
    <property type="protein sequence ID" value="KGN54497"/>
    <property type="gene ID" value="Csa_4G339000"/>
</dbReference>
<proteinExistence type="predicted"/>
<reference evidence="2 3" key="1">
    <citation type="journal article" date="2009" name="Nat. Genet.">
        <title>The genome of the cucumber, Cucumis sativus L.</title>
        <authorList>
            <person name="Huang S."/>
            <person name="Li R."/>
            <person name="Zhang Z."/>
            <person name="Li L."/>
            <person name="Gu X."/>
            <person name="Fan W."/>
            <person name="Lucas W.J."/>
            <person name="Wang X."/>
            <person name="Xie B."/>
            <person name="Ni P."/>
            <person name="Ren Y."/>
            <person name="Zhu H."/>
            <person name="Li J."/>
            <person name="Lin K."/>
            <person name="Jin W."/>
            <person name="Fei Z."/>
            <person name="Li G."/>
            <person name="Staub J."/>
            <person name="Kilian A."/>
            <person name="van der Vossen E.A."/>
            <person name="Wu Y."/>
            <person name="Guo J."/>
            <person name="He J."/>
            <person name="Jia Z."/>
            <person name="Ren Y."/>
            <person name="Tian G."/>
            <person name="Lu Y."/>
            <person name="Ruan J."/>
            <person name="Qian W."/>
            <person name="Wang M."/>
            <person name="Huang Q."/>
            <person name="Li B."/>
            <person name="Xuan Z."/>
            <person name="Cao J."/>
            <person name="Asan"/>
            <person name="Wu Z."/>
            <person name="Zhang J."/>
            <person name="Cai Q."/>
            <person name="Bai Y."/>
            <person name="Zhao B."/>
            <person name="Han Y."/>
            <person name="Li Y."/>
            <person name="Li X."/>
            <person name="Wang S."/>
            <person name="Shi Q."/>
            <person name="Liu S."/>
            <person name="Cho W.K."/>
            <person name="Kim J.Y."/>
            <person name="Xu Y."/>
            <person name="Heller-Uszynska K."/>
            <person name="Miao H."/>
            <person name="Cheng Z."/>
            <person name="Zhang S."/>
            <person name="Wu J."/>
            <person name="Yang Y."/>
            <person name="Kang H."/>
            <person name="Li M."/>
            <person name="Liang H."/>
            <person name="Ren X."/>
            <person name="Shi Z."/>
            <person name="Wen M."/>
            <person name="Jian M."/>
            <person name="Yang H."/>
            <person name="Zhang G."/>
            <person name="Yang Z."/>
            <person name="Chen R."/>
            <person name="Liu S."/>
            <person name="Li J."/>
            <person name="Ma L."/>
            <person name="Liu H."/>
            <person name="Zhou Y."/>
            <person name="Zhao J."/>
            <person name="Fang X."/>
            <person name="Li G."/>
            <person name="Fang L."/>
            <person name="Li Y."/>
            <person name="Liu D."/>
            <person name="Zheng H."/>
            <person name="Zhang Y."/>
            <person name="Qin N."/>
            <person name="Li Z."/>
            <person name="Yang G."/>
            <person name="Yang S."/>
            <person name="Bolund L."/>
            <person name="Kristiansen K."/>
            <person name="Zheng H."/>
            <person name="Li S."/>
            <person name="Zhang X."/>
            <person name="Yang H."/>
            <person name="Wang J."/>
            <person name="Sun R."/>
            <person name="Zhang B."/>
            <person name="Jiang S."/>
            <person name="Wang J."/>
            <person name="Du Y."/>
            <person name="Li S."/>
        </authorList>
    </citation>
    <scope>NUCLEOTIDE SEQUENCE [LARGE SCALE GENOMIC DNA]</scope>
    <source>
        <strain evidence="3">cv. 9930</strain>
    </source>
</reference>
<accession>A0A0A0L1R8</accession>
<reference evidence="2 3" key="3">
    <citation type="journal article" date="2010" name="BMC Genomics">
        <title>Transcriptome sequencing and comparative analysis of cucumber flowers with different sex types.</title>
        <authorList>
            <person name="Guo S."/>
            <person name="Zheng Y."/>
            <person name="Joung J.G."/>
            <person name="Liu S."/>
            <person name="Zhang Z."/>
            <person name="Crasta O.R."/>
            <person name="Sobral B.W."/>
            <person name="Xu Y."/>
            <person name="Huang S."/>
            <person name="Fei Z."/>
        </authorList>
    </citation>
    <scope>NUCLEOTIDE SEQUENCE [LARGE SCALE GENOMIC DNA]</scope>
    <source>
        <strain evidence="3">cv. 9930</strain>
    </source>
</reference>
<name>A0A0A0L1R8_CUCSA</name>